<protein>
    <submittedName>
        <fullName evidence="2">Uncharacterized protein</fullName>
    </submittedName>
</protein>
<keyword evidence="1" id="KW-1133">Transmembrane helix</keyword>
<feature type="transmembrane region" description="Helical" evidence="1">
    <location>
        <begin position="398"/>
        <end position="418"/>
    </location>
</feature>
<feature type="transmembrane region" description="Helical" evidence="1">
    <location>
        <begin position="361"/>
        <end position="386"/>
    </location>
</feature>
<evidence type="ECO:0000313" key="2">
    <source>
        <dbReference type="EMBL" id="OHS96219.1"/>
    </source>
</evidence>
<comment type="caution">
    <text evidence="2">The sequence shown here is derived from an EMBL/GenBank/DDBJ whole genome shotgun (WGS) entry which is preliminary data.</text>
</comment>
<feature type="transmembrane region" description="Helical" evidence="1">
    <location>
        <begin position="228"/>
        <end position="249"/>
    </location>
</feature>
<reference evidence="2" key="1">
    <citation type="submission" date="2016-10" db="EMBL/GenBank/DDBJ databases">
        <authorList>
            <person name="Benchimol M."/>
            <person name="Almeida L.G."/>
            <person name="Vasconcelos A.T."/>
            <person name="Perreira-Neves A."/>
            <person name="Rosa I.A."/>
            <person name="Tasca T."/>
            <person name="Bogo M.R."/>
            <person name="de Souza W."/>
        </authorList>
    </citation>
    <scope>NUCLEOTIDE SEQUENCE [LARGE SCALE GENOMIC DNA]</scope>
    <source>
        <strain evidence="2">K</strain>
    </source>
</reference>
<dbReference type="EMBL" id="MLAK01001192">
    <property type="protein sequence ID" value="OHS96219.1"/>
    <property type="molecule type" value="Genomic_DNA"/>
</dbReference>
<feature type="transmembrane region" description="Helical" evidence="1">
    <location>
        <begin position="198"/>
        <end position="222"/>
    </location>
</feature>
<keyword evidence="3" id="KW-1185">Reference proteome</keyword>
<accession>A0A1J4JF01</accession>
<proteinExistence type="predicted"/>
<dbReference type="VEuPathDB" id="TrichDB:TRFO_37656"/>
<feature type="transmembrane region" description="Helical" evidence="1">
    <location>
        <begin position="330"/>
        <end position="349"/>
    </location>
</feature>
<name>A0A1J4JF01_9EUKA</name>
<organism evidence="2 3">
    <name type="scientific">Tritrichomonas foetus</name>
    <dbReference type="NCBI Taxonomy" id="1144522"/>
    <lineage>
        <taxon>Eukaryota</taxon>
        <taxon>Metamonada</taxon>
        <taxon>Parabasalia</taxon>
        <taxon>Tritrichomonadida</taxon>
        <taxon>Tritrichomonadidae</taxon>
        <taxon>Tritrichomonas</taxon>
    </lineage>
</organism>
<sequence length="457" mass="53355">MWKIHNIMKNNEDNLTDLVDVQNEDVKEDSRTRIEVLGRQDLKFIICIYLCSIIFFAFFTFYGFFHFSQGSRRYPLDSSPLTKICLPSYELNNKFNFYSFKLYAVQKVPQIVKEKFHAVVKVERQFNEDEVYLIRSDTIDSILEFNDFSKHSLPFNIVSSHDTVNSTISIDIAASVSHSNIDHFYIQMIVGSASISQFLIYIKLILFITFLVIVLLLIWVILTMEKQIYVLNFIATVLLWAFFHFQLLFYGKDSQLLLFFIPSAFTKVVFSILTKAVPIILIIGIETQPNTYFKKYSGLFFIVMLDLIASISTQLSVFKSDQISNELLCMKFSCLCDLIFAVYLIYLFMKCKKIYSILSNQQLVIFFTVSFIFIVVKFIINFILAINEKIQFLLAGKIIELINSFIFTMMMLFFGWPIGDDIWFHMEISYLSNKADETNSIIDYERDVNAKEEISLN</sequence>
<dbReference type="Proteomes" id="UP000179807">
    <property type="component" value="Unassembled WGS sequence"/>
</dbReference>
<gene>
    <name evidence="2" type="ORF">TRFO_37656</name>
</gene>
<dbReference type="AlphaFoldDB" id="A0A1J4JF01"/>
<keyword evidence="1" id="KW-0812">Transmembrane</keyword>
<dbReference type="RefSeq" id="XP_068349356.1">
    <property type="nucleotide sequence ID" value="XM_068511563.1"/>
</dbReference>
<keyword evidence="1" id="KW-0472">Membrane</keyword>
<evidence type="ECO:0000313" key="3">
    <source>
        <dbReference type="Proteomes" id="UP000179807"/>
    </source>
</evidence>
<evidence type="ECO:0000256" key="1">
    <source>
        <dbReference type="SAM" id="Phobius"/>
    </source>
</evidence>
<feature type="transmembrane region" description="Helical" evidence="1">
    <location>
        <begin position="42"/>
        <end position="65"/>
    </location>
</feature>
<feature type="transmembrane region" description="Helical" evidence="1">
    <location>
        <begin position="297"/>
        <end position="318"/>
    </location>
</feature>
<dbReference type="GeneID" id="94846267"/>